<accession>A0ACA9KKK6</accession>
<name>A0ACA9KKK6_9GLOM</name>
<organism evidence="1 2">
    <name type="scientific">Scutellospora calospora</name>
    <dbReference type="NCBI Taxonomy" id="85575"/>
    <lineage>
        <taxon>Eukaryota</taxon>
        <taxon>Fungi</taxon>
        <taxon>Fungi incertae sedis</taxon>
        <taxon>Mucoromycota</taxon>
        <taxon>Glomeromycotina</taxon>
        <taxon>Glomeromycetes</taxon>
        <taxon>Diversisporales</taxon>
        <taxon>Gigasporaceae</taxon>
        <taxon>Scutellospora</taxon>
    </lineage>
</organism>
<sequence length="48" mass="5512">RRRREEKATTCLGLRGITIWSCGKQSSPPSKLPRVTKQYRLFESLCSS</sequence>
<proteinExistence type="predicted"/>
<protein>
    <submittedName>
        <fullName evidence="1">10368_t:CDS:1</fullName>
    </submittedName>
</protein>
<keyword evidence="2" id="KW-1185">Reference proteome</keyword>
<comment type="caution">
    <text evidence="1">The sequence shown here is derived from an EMBL/GenBank/DDBJ whole genome shotgun (WGS) entry which is preliminary data.</text>
</comment>
<feature type="non-terminal residue" evidence="1">
    <location>
        <position position="1"/>
    </location>
</feature>
<dbReference type="EMBL" id="CAJVPM010002067">
    <property type="protein sequence ID" value="CAG8479315.1"/>
    <property type="molecule type" value="Genomic_DNA"/>
</dbReference>
<dbReference type="Proteomes" id="UP000789860">
    <property type="component" value="Unassembled WGS sequence"/>
</dbReference>
<gene>
    <name evidence="1" type="ORF">SCALOS_LOCUS2358</name>
</gene>
<reference evidence="1" key="1">
    <citation type="submission" date="2021-06" db="EMBL/GenBank/DDBJ databases">
        <authorList>
            <person name="Kallberg Y."/>
            <person name="Tangrot J."/>
            <person name="Rosling A."/>
        </authorList>
    </citation>
    <scope>NUCLEOTIDE SEQUENCE</scope>
    <source>
        <strain evidence="1">AU212A</strain>
    </source>
</reference>
<evidence type="ECO:0000313" key="2">
    <source>
        <dbReference type="Proteomes" id="UP000789860"/>
    </source>
</evidence>
<evidence type="ECO:0000313" key="1">
    <source>
        <dbReference type="EMBL" id="CAG8479315.1"/>
    </source>
</evidence>